<organism evidence="2 3">
    <name type="scientific">Romanomermis culicivorax</name>
    <name type="common">Nematode worm</name>
    <dbReference type="NCBI Taxonomy" id="13658"/>
    <lineage>
        <taxon>Eukaryota</taxon>
        <taxon>Metazoa</taxon>
        <taxon>Ecdysozoa</taxon>
        <taxon>Nematoda</taxon>
        <taxon>Enoplea</taxon>
        <taxon>Dorylaimia</taxon>
        <taxon>Mermithida</taxon>
        <taxon>Mermithoidea</taxon>
        <taxon>Mermithidae</taxon>
        <taxon>Romanomermis</taxon>
    </lineage>
</organism>
<dbReference type="WBParaSite" id="nRc.2.0.1.t06005-RA">
    <property type="protein sequence ID" value="nRc.2.0.1.t06005-RA"/>
    <property type="gene ID" value="nRc.2.0.1.g06005"/>
</dbReference>
<evidence type="ECO:0000313" key="2">
    <source>
        <dbReference type="Proteomes" id="UP000887565"/>
    </source>
</evidence>
<reference evidence="3" key="1">
    <citation type="submission" date="2022-11" db="UniProtKB">
        <authorList>
            <consortium name="WormBaseParasite"/>
        </authorList>
    </citation>
    <scope>IDENTIFICATION</scope>
</reference>
<feature type="region of interest" description="Disordered" evidence="1">
    <location>
        <begin position="1"/>
        <end position="23"/>
    </location>
</feature>
<accession>A0A915HW38</accession>
<proteinExistence type="predicted"/>
<name>A0A915HW38_ROMCU</name>
<dbReference type="Proteomes" id="UP000887565">
    <property type="component" value="Unplaced"/>
</dbReference>
<protein>
    <submittedName>
        <fullName evidence="3">Uncharacterized protein</fullName>
    </submittedName>
</protein>
<evidence type="ECO:0000256" key="1">
    <source>
        <dbReference type="SAM" id="MobiDB-lite"/>
    </source>
</evidence>
<evidence type="ECO:0000313" key="3">
    <source>
        <dbReference type="WBParaSite" id="nRc.2.0.1.t06005-RA"/>
    </source>
</evidence>
<feature type="compositionally biased region" description="Polar residues" evidence="1">
    <location>
        <begin position="13"/>
        <end position="23"/>
    </location>
</feature>
<sequence length="63" mass="6801">MRGVLKNLKPSFATGSDETDNSTTTVLQQNLSALSLPSSASTFGWKRMMSKIFKNAHIVGVSL</sequence>
<keyword evidence="2" id="KW-1185">Reference proteome</keyword>
<dbReference type="AlphaFoldDB" id="A0A915HW38"/>